<reference evidence="1 2" key="1">
    <citation type="submission" date="2022-04" db="EMBL/GenBank/DDBJ databases">
        <title>Positive selection, recombination, and allopatry shape intraspecific diversity of widespread and dominant cyanobacteria.</title>
        <authorList>
            <person name="Wei J."/>
            <person name="Shu W."/>
            <person name="Hu C."/>
        </authorList>
    </citation>
    <scope>NUCLEOTIDE SEQUENCE [LARGE SCALE GENOMIC DNA]</scope>
    <source>
        <strain evidence="1 2">DQ-A4</strain>
    </source>
</reference>
<evidence type="ECO:0000313" key="1">
    <source>
        <dbReference type="EMBL" id="MEP0947329.1"/>
    </source>
</evidence>
<dbReference type="RefSeq" id="WP_190701942.1">
    <property type="nucleotide sequence ID" value="NZ_JAMPKX010000003.1"/>
</dbReference>
<dbReference type="SUPFAM" id="SSF52540">
    <property type="entry name" value="P-loop containing nucleoside triphosphate hydrolases"/>
    <property type="match status" value="1"/>
</dbReference>
<dbReference type="EMBL" id="JAMPKX010000003">
    <property type="protein sequence ID" value="MEP0947329.1"/>
    <property type="molecule type" value="Genomic_DNA"/>
</dbReference>
<keyword evidence="2" id="KW-1185">Reference proteome</keyword>
<evidence type="ECO:0000313" key="2">
    <source>
        <dbReference type="Proteomes" id="UP001482513"/>
    </source>
</evidence>
<dbReference type="InterPro" id="IPR027417">
    <property type="entry name" value="P-loop_NTPase"/>
</dbReference>
<accession>A0ABV0K3S3</accession>
<dbReference type="Proteomes" id="UP001482513">
    <property type="component" value="Unassembled WGS sequence"/>
</dbReference>
<organism evidence="1 2">
    <name type="scientific">Leptolyngbya subtilissima DQ-A4</name>
    <dbReference type="NCBI Taxonomy" id="2933933"/>
    <lineage>
        <taxon>Bacteria</taxon>
        <taxon>Bacillati</taxon>
        <taxon>Cyanobacteriota</taxon>
        <taxon>Cyanophyceae</taxon>
        <taxon>Leptolyngbyales</taxon>
        <taxon>Leptolyngbyaceae</taxon>
        <taxon>Leptolyngbya group</taxon>
        <taxon>Leptolyngbya</taxon>
    </lineage>
</organism>
<name>A0ABV0K3S3_9CYAN</name>
<proteinExistence type="predicted"/>
<evidence type="ECO:0008006" key="3">
    <source>
        <dbReference type="Google" id="ProtNLM"/>
    </source>
</evidence>
<gene>
    <name evidence="1" type="ORF">NC992_10635</name>
</gene>
<sequence>MANSPQWLEGATGSGKTTWLLGQLRSDPPALLELGQSHLIFAANGDNRLRLASQLGDVAPGVAAVTTTPNGFIQDEVTLFWPLLVAELGLSPQFPLRLRPENEQELAAGHWRQQILDGTLAVEGWLEAQTVRRSLDFLQLAAAGGIPAEDLPVLLPEGIPPGFASEAVWQAIGNALVEWRDWCLARGLLTYGVMTELYWRHLLPHPLYQEKLLARYGGIFADDLDEYPAIAAQWLQVFIDAGRPVAMTWNRHGKVRMGLGADPNALEQLRDQCQVTDQATPATDSLAYKWGDQVVEWVMDPLALPEPLPCFQTLQTVSRGELLRQTAERVVEVVKEGQVAPHDIAIIGPGLDAIARYTLAEILSDRGLPVASLSDQRPVIHSPLVRSLLTLLTFVYPGLGRLATAEEVAEMLVVLSQIPQAPEVGPWFEAVQIDPVRAELLVDHCFEPSLEQPELLPVERFERWDRLGYKATEAYSRLRQWIEQQRQQRQQRLTPGVLSVLDRAIQAFYWGGSHLPADQLAALRELMETAQHYWAVDDRLRQVSPMLAKKPAEPIRNSLERFILLLRQGTVTANPYPVESAQVITIATVYQYRLQRLRHRWHFWIDAGSPRWLAGTDNLLFGYPIFLGSYRGRPWTTEDIETLHRDRPERILRDLLGRVSDRVVLCHSDLAVSGQEQVGPLLTLVTANADD</sequence>
<comment type="caution">
    <text evidence="1">The sequence shown here is derived from an EMBL/GenBank/DDBJ whole genome shotgun (WGS) entry which is preliminary data.</text>
</comment>
<protein>
    <recommendedName>
        <fullName evidence="3">Recombinase family protein</fullName>
    </recommendedName>
</protein>